<dbReference type="SUPFAM" id="SSF52833">
    <property type="entry name" value="Thioredoxin-like"/>
    <property type="match status" value="1"/>
</dbReference>
<protein>
    <submittedName>
        <fullName evidence="3">Thioredoxin family protein</fullName>
    </submittedName>
</protein>
<dbReference type="InterPro" id="IPR013766">
    <property type="entry name" value="Thioredoxin_domain"/>
</dbReference>
<dbReference type="RefSeq" id="WP_120712741.1">
    <property type="nucleotide sequence ID" value="NZ_RBCJ01000003.1"/>
</dbReference>
<dbReference type="InterPro" id="IPR051099">
    <property type="entry name" value="AGR/TXD"/>
</dbReference>
<evidence type="ECO:0000313" key="4">
    <source>
        <dbReference type="Proteomes" id="UP000276603"/>
    </source>
</evidence>
<dbReference type="OrthoDB" id="981626at2"/>
<keyword evidence="4" id="KW-1185">Reference proteome</keyword>
<accession>A0A3B0C582</accession>
<name>A0A3B0C582_9FLAO</name>
<dbReference type="PANTHER" id="PTHR15337">
    <property type="entry name" value="ANTERIOR GRADIENT PROTEIN-RELATED"/>
    <property type="match status" value="1"/>
</dbReference>
<comment type="caution">
    <text evidence="3">The sequence shown here is derived from an EMBL/GenBank/DDBJ whole genome shotgun (WGS) entry which is preliminary data.</text>
</comment>
<reference evidence="3 4" key="1">
    <citation type="submission" date="2018-10" db="EMBL/GenBank/DDBJ databases">
        <title>Ulvibacterium marinum gen. nov., sp. nov., a novel marine bacterium of the family Flavobacteriaceae, isolated from a culture of the green alga Ulva prolifera.</title>
        <authorList>
            <person name="Zhang Z."/>
        </authorList>
    </citation>
    <scope>NUCLEOTIDE SEQUENCE [LARGE SCALE GENOMIC DNA]</scope>
    <source>
        <strain evidence="3 4">CCMM003</strain>
    </source>
</reference>
<dbReference type="Proteomes" id="UP000276603">
    <property type="component" value="Unassembled WGS sequence"/>
</dbReference>
<dbReference type="Pfam" id="PF13899">
    <property type="entry name" value="Thioredoxin_7"/>
    <property type="match status" value="1"/>
</dbReference>
<sequence>MRKLTYIVVFLISVTGHAQNWQRSYTDAVALAQNEEKPIILIFSGSDWCAPCIKLDRTIWQSQDFKDHARDNYVLYKADFPRKKANQLPEKIKIENQGLADIFNPEGHFPLVLVLNKDQKVLGKTGYQKIPPGAYISLLNTFLK</sequence>
<dbReference type="Gene3D" id="3.40.30.10">
    <property type="entry name" value="Glutaredoxin"/>
    <property type="match status" value="1"/>
</dbReference>
<proteinExistence type="predicted"/>
<evidence type="ECO:0000256" key="1">
    <source>
        <dbReference type="ARBA" id="ARBA00022729"/>
    </source>
</evidence>
<dbReference type="PANTHER" id="PTHR15337:SF11">
    <property type="entry name" value="THIOREDOXIN DOMAIN-CONTAINING PROTEIN"/>
    <property type="match status" value="1"/>
</dbReference>
<dbReference type="AlphaFoldDB" id="A0A3B0C582"/>
<evidence type="ECO:0000259" key="2">
    <source>
        <dbReference type="PROSITE" id="PS51352"/>
    </source>
</evidence>
<keyword evidence="1" id="KW-0732">Signal</keyword>
<dbReference type="PROSITE" id="PS51352">
    <property type="entry name" value="THIOREDOXIN_2"/>
    <property type="match status" value="1"/>
</dbReference>
<organism evidence="3 4">
    <name type="scientific">Ulvibacterium marinum</name>
    <dbReference type="NCBI Taxonomy" id="2419782"/>
    <lineage>
        <taxon>Bacteria</taxon>
        <taxon>Pseudomonadati</taxon>
        <taxon>Bacteroidota</taxon>
        <taxon>Flavobacteriia</taxon>
        <taxon>Flavobacteriales</taxon>
        <taxon>Flavobacteriaceae</taxon>
        <taxon>Ulvibacterium</taxon>
    </lineage>
</organism>
<dbReference type="InterPro" id="IPR036249">
    <property type="entry name" value="Thioredoxin-like_sf"/>
</dbReference>
<gene>
    <name evidence="3" type="ORF">D7Z94_16875</name>
</gene>
<evidence type="ECO:0000313" key="3">
    <source>
        <dbReference type="EMBL" id="RKN79931.1"/>
    </source>
</evidence>
<feature type="domain" description="Thioredoxin" evidence="2">
    <location>
        <begin position="1"/>
        <end position="144"/>
    </location>
</feature>
<dbReference type="EMBL" id="RBCJ01000003">
    <property type="protein sequence ID" value="RKN79931.1"/>
    <property type="molecule type" value="Genomic_DNA"/>
</dbReference>